<feature type="region of interest" description="Disordered" evidence="7">
    <location>
        <begin position="1"/>
        <end position="20"/>
    </location>
</feature>
<feature type="domain" description="AMP-dependent synthetase/ligase" evidence="8">
    <location>
        <begin position="54"/>
        <end position="424"/>
    </location>
</feature>
<organism evidence="10 11">
    <name type="scientific">Dioscorea zingiberensis</name>
    <dbReference type="NCBI Taxonomy" id="325984"/>
    <lineage>
        <taxon>Eukaryota</taxon>
        <taxon>Viridiplantae</taxon>
        <taxon>Streptophyta</taxon>
        <taxon>Embryophyta</taxon>
        <taxon>Tracheophyta</taxon>
        <taxon>Spermatophyta</taxon>
        <taxon>Magnoliopsida</taxon>
        <taxon>Liliopsida</taxon>
        <taxon>Dioscoreales</taxon>
        <taxon>Dioscoreaceae</taxon>
        <taxon>Dioscorea</taxon>
    </lineage>
</organism>
<dbReference type="GO" id="GO:0009698">
    <property type="term" value="P:phenylpropanoid metabolic process"/>
    <property type="evidence" value="ECO:0007669"/>
    <property type="project" value="UniProtKB-ARBA"/>
</dbReference>
<dbReference type="InterPro" id="IPR020845">
    <property type="entry name" value="AMP-binding_CS"/>
</dbReference>
<sequence length="565" mass="61096">MITVSHHDIPQAVPSPETAEADRDDTIIFRSGLPDIPISNHLPLHTYCFENLPSFSDHRCLISGPTGQTFTFAETHLLCRKTAAGLSKLGVKRGDVILILLQNSPEFVFTFMAASFLGAATTTANPFFTPSEIYKQFKASGAKLVVTQSLYVDKLRDVSASFPPIGGDGLTVITTDENLLEGCLSFSTLLNSDETEIPRVTIDQDDAVAMPFSSGTTGLPKGVVLTHKSLVSSVAQQVDGENPNLHLKPDDVVLCVLPMFHIFSLNSVLLCSLRAGSAVLIMPKFEIGAMLELIERHKVTVAAVVPPLVLALAKSPMVGKYDLSSIRIMHSGAAPLGKEVEQALHRRLPHAVFGQGYGMTEAGPVLSMCPAFAKQPVAAKSGSCGMVVRNAELKVIDPETGLSLGRNKPGEICIRGPQIMKGYLNDPEATASTIDVEGWLHTGDIGYVDDDDEVFIVDRMKELIKFKGFQVPPAELEALLISHSSIADAAVVPQKDDVAEEVPVAFVVRAKDSDISEEAIKEFIAKQVVFYKRLHRVYFINAIPKSPSGKILRKDLRAKLATTSS</sequence>
<evidence type="ECO:0000256" key="6">
    <source>
        <dbReference type="ARBA" id="ARBA00034252"/>
    </source>
</evidence>
<evidence type="ECO:0000256" key="3">
    <source>
        <dbReference type="ARBA" id="ARBA00022598"/>
    </source>
</evidence>
<evidence type="ECO:0000256" key="4">
    <source>
        <dbReference type="ARBA" id="ARBA00022741"/>
    </source>
</evidence>
<accession>A0A9D5DFR5</accession>
<feature type="domain" description="AMP-binding enzyme C-terminal" evidence="9">
    <location>
        <begin position="475"/>
        <end position="550"/>
    </location>
</feature>
<dbReference type="EC" id="6.2.1.12" evidence="2"/>
<dbReference type="GO" id="GO:0106290">
    <property type="term" value="F:trans-cinnamate-CoA ligase activity"/>
    <property type="evidence" value="ECO:0007669"/>
    <property type="project" value="UniProtKB-ARBA"/>
</dbReference>
<keyword evidence="11" id="KW-1185">Reference proteome</keyword>
<evidence type="ECO:0000313" key="10">
    <source>
        <dbReference type="EMBL" id="KAJ0989918.1"/>
    </source>
</evidence>
<name>A0A9D5DFR5_9LILI</name>
<dbReference type="PANTHER" id="PTHR24096">
    <property type="entry name" value="LONG-CHAIN-FATTY-ACID--COA LIGASE"/>
    <property type="match status" value="1"/>
</dbReference>
<evidence type="ECO:0000256" key="2">
    <source>
        <dbReference type="ARBA" id="ARBA00012959"/>
    </source>
</evidence>
<gene>
    <name evidence="10" type="ORF">J5N97_008274</name>
</gene>
<dbReference type="FunFam" id="3.30.300.30:FF:000007">
    <property type="entry name" value="4-coumarate--CoA ligase 2"/>
    <property type="match status" value="1"/>
</dbReference>
<dbReference type="OrthoDB" id="10253869at2759"/>
<evidence type="ECO:0000256" key="1">
    <source>
        <dbReference type="ARBA" id="ARBA00006432"/>
    </source>
</evidence>
<evidence type="ECO:0000256" key="5">
    <source>
        <dbReference type="ARBA" id="ARBA00022840"/>
    </source>
</evidence>
<dbReference type="SUPFAM" id="SSF56801">
    <property type="entry name" value="Acetyl-CoA synthetase-like"/>
    <property type="match status" value="1"/>
</dbReference>
<dbReference type="Pfam" id="PF13193">
    <property type="entry name" value="AMP-binding_C"/>
    <property type="match status" value="1"/>
</dbReference>
<dbReference type="Pfam" id="PF00501">
    <property type="entry name" value="AMP-binding"/>
    <property type="match status" value="1"/>
</dbReference>
<dbReference type="EMBL" id="JAGGNH010000001">
    <property type="protein sequence ID" value="KAJ0989918.1"/>
    <property type="molecule type" value="Genomic_DNA"/>
</dbReference>
<keyword evidence="4" id="KW-0547">Nucleotide-binding</keyword>
<comment type="caution">
    <text evidence="10">The sequence shown here is derived from an EMBL/GenBank/DDBJ whole genome shotgun (WGS) entry which is preliminary data.</text>
</comment>
<dbReference type="Gene3D" id="3.30.300.30">
    <property type="match status" value="1"/>
</dbReference>
<dbReference type="CDD" id="cd05904">
    <property type="entry name" value="4CL"/>
    <property type="match status" value="1"/>
</dbReference>
<dbReference type="AlphaFoldDB" id="A0A9D5DFR5"/>
<evidence type="ECO:0000259" key="9">
    <source>
        <dbReference type="Pfam" id="PF13193"/>
    </source>
</evidence>
<evidence type="ECO:0000256" key="7">
    <source>
        <dbReference type="SAM" id="MobiDB-lite"/>
    </source>
</evidence>
<keyword evidence="3" id="KW-0436">Ligase</keyword>
<dbReference type="GO" id="GO:0016207">
    <property type="term" value="F:4-coumarate-CoA ligase activity"/>
    <property type="evidence" value="ECO:0007669"/>
    <property type="project" value="UniProtKB-EC"/>
</dbReference>
<reference evidence="10" key="1">
    <citation type="submission" date="2021-03" db="EMBL/GenBank/DDBJ databases">
        <authorList>
            <person name="Li Z."/>
            <person name="Yang C."/>
        </authorList>
    </citation>
    <scope>NUCLEOTIDE SEQUENCE</scope>
    <source>
        <strain evidence="10">Dzin_1.0</strain>
        <tissue evidence="10">Leaf</tissue>
    </source>
</reference>
<dbReference type="InterPro" id="IPR000873">
    <property type="entry name" value="AMP-dep_synth/lig_dom"/>
</dbReference>
<proteinExistence type="inferred from homology"/>
<comment type="catalytic activity">
    <reaction evidence="6">
        <text>(E)-4-coumarate + ATP + CoA = (E)-4-coumaroyl-CoA + AMP + diphosphate</text>
        <dbReference type="Rhea" id="RHEA:19641"/>
        <dbReference type="ChEBI" id="CHEBI:12876"/>
        <dbReference type="ChEBI" id="CHEBI:30616"/>
        <dbReference type="ChEBI" id="CHEBI:33019"/>
        <dbReference type="ChEBI" id="CHEBI:57287"/>
        <dbReference type="ChEBI" id="CHEBI:85008"/>
        <dbReference type="ChEBI" id="CHEBI:456215"/>
        <dbReference type="EC" id="6.2.1.12"/>
    </reaction>
    <physiologicalReaction direction="left-to-right" evidence="6">
        <dbReference type="Rhea" id="RHEA:19642"/>
    </physiologicalReaction>
</comment>
<dbReference type="GO" id="GO:0005524">
    <property type="term" value="F:ATP binding"/>
    <property type="evidence" value="ECO:0007669"/>
    <property type="project" value="UniProtKB-KW"/>
</dbReference>
<dbReference type="InterPro" id="IPR045851">
    <property type="entry name" value="AMP-bd_C_sf"/>
</dbReference>
<dbReference type="Proteomes" id="UP001085076">
    <property type="component" value="Miscellaneous, Linkage group lg01"/>
</dbReference>
<evidence type="ECO:0000313" key="11">
    <source>
        <dbReference type="Proteomes" id="UP001085076"/>
    </source>
</evidence>
<dbReference type="FunFam" id="3.40.50.12780:FF:000003">
    <property type="entry name" value="Long-chain-fatty-acid--CoA ligase FadD"/>
    <property type="match status" value="1"/>
</dbReference>
<dbReference type="InterPro" id="IPR042099">
    <property type="entry name" value="ANL_N_sf"/>
</dbReference>
<protein>
    <recommendedName>
        <fullName evidence="2">4-coumarate--CoA ligase</fullName>
        <ecNumber evidence="2">6.2.1.12</ecNumber>
    </recommendedName>
</protein>
<dbReference type="PANTHER" id="PTHR24096:SF169">
    <property type="entry name" value="4-COUMARATE--COA LIGASE 3"/>
    <property type="match status" value="1"/>
</dbReference>
<comment type="similarity">
    <text evidence="1">Belongs to the ATP-dependent AMP-binding enzyme family.</text>
</comment>
<dbReference type="PROSITE" id="PS00455">
    <property type="entry name" value="AMP_BINDING"/>
    <property type="match status" value="1"/>
</dbReference>
<evidence type="ECO:0000259" key="8">
    <source>
        <dbReference type="Pfam" id="PF00501"/>
    </source>
</evidence>
<keyword evidence="5" id="KW-0067">ATP-binding</keyword>
<reference evidence="10" key="2">
    <citation type="journal article" date="2022" name="Hortic Res">
        <title>The genome of Dioscorea zingiberensis sheds light on the biosynthesis, origin and evolution of the medicinally important diosgenin saponins.</title>
        <authorList>
            <person name="Li Y."/>
            <person name="Tan C."/>
            <person name="Li Z."/>
            <person name="Guo J."/>
            <person name="Li S."/>
            <person name="Chen X."/>
            <person name="Wang C."/>
            <person name="Dai X."/>
            <person name="Yang H."/>
            <person name="Song W."/>
            <person name="Hou L."/>
            <person name="Xu J."/>
            <person name="Tong Z."/>
            <person name="Xu A."/>
            <person name="Yuan X."/>
            <person name="Wang W."/>
            <person name="Yang Q."/>
            <person name="Chen L."/>
            <person name="Sun Z."/>
            <person name="Wang K."/>
            <person name="Pan B."/>
            <person name="Chen J."/>
            <person name="Bao Y."/>
            <person name="Liu F."/>
            <person name="Qi X."/>
            <person name="Gang D.R."/>
            <person name="Wen J."/>
            <person name="Li J."/>
        </authorList>
    </citation>
    <scope>NUCLEOTIDE SEQUENCE</scope>
    <source>
        <strain evidence="10">Dzin_1.0</strain>
    </source>
</reference>
<dbReference type="Gene3D" id="3.40.50.12780">
    <property type="entry name" value="N-terminal domain of ligase-like"/>
    <property type="match status" value="1"/>
</dbReference>
<dbReference type="InterPro" id="IPR025110">
    <property type="entry name" value="AMP-bd_C"/>
</dbReference>